<sequence length="227" mass="25830">MTILNDKMTVRNEEPQILSLKQSHISIAAKMMADTFFVDPLSCYLIPNERYRLESLEKAWRKTINHDFPLGHVYCSEQSDRNTSTALDNLQILGIASWLPPNAKSPSLLGSLPLILEIFLQNGAISTKRILNTLTKTEAYRLRDCPTPHWYLEGLGVSPKAQSKGIGSLLLQPVLQQADRQGEICYLFTSTDRAVKFYQRHGFVVREELRVLKDAPPLWMMMRSPQA</sequence>
<dbReference type="CDD" id="cd04301">
    <property type="entry name" value="NAT_SF"/>
    <property type="match status" value="1"/>
</dbReference>
<comment type="caution">
    <text evidence="2">The sequence shown here is derived from an EMBL/GenBank/DDBJ whole genome shotgun (WGS) entry which is preliminary data.</text>
</comment>
<reference evidence="2 3" key="1">
    <citation type="journal article" date="2020" name="ISME J.">
        <title>Comparative genomics reveals insights into cyanobacterial evolution and habitat adaptation.</title>
        <authorList>
            <person name="Chen M.Y."/>
            <person name="Teng W.K."/>
            <person name="Zhao L."/>
            <person name="Hu C.X."/>
            <person name="Zhou Y.K."/>
            <person name="Han B.P."/>
            <person name="Song L.R."/>
            <person name="Shu W.S."/>
        </authorList>
    </citation>
    <scope>NUCLEOTIDE SEQUENCE [LARGE SCALE GENOMIC DNA]</scope>
    <source>
        <strain evidence="2 3">FACHB-1050</strain>
    </source>
</reference>
<dbReference type="Proteomes" id="UP000618445">
    <property type="component" value="Unassembled WGS sequence"/>
</dbReference>
<dbReference type="InterPro" id="IPR000182">
    <property type="entry name" value="GNAT_dom"/>
</dbReference>
<protein>
    <submittedName>
        <fullName evidence="2">GNAT family N-acetyltransferase</fullName>
    </submittedName>
</protein>
<accession>A0ABR8C3X2</accession>
<dbReference type="Gene3D" id="3.40.630.30">
    <property type="match status" value="1"/>
</dbReference>
<evidence type="ECO:0000259" key="1">
    <source>
        <dbReference type="PROSITE" id="PS51186"/>
    </source>
</evidence>
<dbReference type="PANTHER" id="PTHR42791">
    <property type="entry name" value="GNAT FAMILY ACETYLTRANSFERASE"/>
    <property type="match status" value="1"/>
</dbReference>
<dbReference type="PANTHER" id="PTHR42791:SF1">
    <property type="entry name" value="N-ACETYLTRANSFERASE DOMAIN-CONTAINING PROTEIN"/>
    <property type="match status" value="1"/>
</dbReference>
<dbReference type="PROSITE" id="PS51186">
    <property type="entry name" value="GNAT"/>
    <property type="match status" value="1"/>
</dbReference>
<dbReference type="Pfam" id="PF00583">
    <property type="entry name" value="Acetyltransf_1"/>
    <property type="match status" value="1"/>
</dbReference>
<dbReference type="InterPro" id="IPR052523">
    <property type="entry name" value="Trichothecene_AcTrans"/>
</dbReference>
<dbReference type="RefSeq" id="WP_190575516.1">
    <property type="nucleotide sequence ID" value="NZ_CAWPQU010000001.1"/>
</dbReference>
<evidence type="ECO:0000313" key="3">
    <source>
        <dbReference type="Proteomes" id="UP000618445"/>
    </source>
</evidence>
<organism evidence="2 3">
    <name type="scientific">Phormidium tenue FACHB-1050</name>
    <dbReference type="NCBI Taxonomy" id="2692857"/>
    <lineage>
        <taxon>Bacteria</taxon>
        <taxon>Bacillati</taxon>
        <taxon>Cyanobacteriota</taxon>
        <taxon>Cyanophyceae</taxon>
        <taxon>Oscillatoriophycideae</taxon>
        <taxon>Oscillatoriales</taxon>
        <taxon>Oscillatoriaceae</taxon>
        <taxon>Phormidium</taxon>
    </lineage>
</organism>
<feature type="domain" description="N-acetyltransferase" evidence="1">
    <location>
        <begin position="141"/>
        <end position="225"/>
    </location>
</feature>
<proteinExistence type="predicted"/>
<gene>
    <name evidence="2" type="ORF">H6G05_01075</name>
</gene>
<dbReference type="SUPFAM" id="SSF55729">
    <property type="entry name" value="Acyl-CoA N-acyltransferases (Nat)"/>
    <property type="match status" value="1"/>
</dbReference>
<evidence type="ECO:0000313" key="2">
    <source>
        <dbReference type="EMBL" id="MBD2315439.1"/>
    </source>
</evidence>
<dbReference type="InterPro" id="IPR016181">
    <property type="entry name" value="Acyl_CoA_acyltransferase"/>
</dbReference>
<dbReference type="EMBL" id="JACJQY010000001">
    <property type="protein sequence ID" value="MBD2315439.1"/>
    <property type="molecule type" value="Genomic_DNA"/>
</dbReference>
<name>A0ABR8C3X2_9CYAN</name>
<keyword evidence="3" id="KW-1185">Reference proteome</keyword>